<dbReference type="EC" id="3.5.4.2" evidence="4"/>
<feature type="domain" description="Adenosine deaminase" evidence="5">
    <location>
        <begin position="21"/>
        <end position="330"/>
    </location>
</feature>
<comment type="caution">
    <text evidence="4">Lacks conserved residue(s) required for the propagation of feature annotation.</text>
</comment>
<evidence type="ECO:0000256" key="2">
    <source>
        <dbReference type="ARBA" id="ARBA00022801"/>
    </source>
</evidence>
<dbReference type="VEuPathDB" id="FungiDB:AB675_3627"/>
<keyword evidence="2 4" id="KW-0378">Hydrolase</keyword>
<evidence type="ECO:0000259" key="5">
    <source>
        <dbReference type="Pfam" id="PF00962"/>
    </source>
</evidence>
<dbReference type="Pfam" id="PF00962">
    <property type="entry name" value="A_deaminase"/>
    <property type="match status" value="1"/>
</dbReference>
<dbReference type="GO" id="GO:0000034">
    <property type="term" value="F:adenine deaminase activity"/>
    <property type="evidence" value="ECO:0007669"/>
    <property type="project" value="UniProtKB-UniRule"/>
</dbReference>
<keyword evidence="7" id="KW-1185">Reference proteome</keyword>
<evidence type="ECO:0000313" key="6">
    <source>
        <dbReference type="EMBL" id="KPI37065.1"/>
    </source>
</evidence>
<dbReference type="InterPro" id="IPR006330">
    <property type="entry name" value="Ado/ade_deaminase"/>
</dbReference>
<keyword evidence="4" id="KW-0546">Nucleotide metabolism</keyword>
<comment type="similarity">
    <text evidence="4">Belongs to the metallo-dependent hydrolases superfamily. Adenosine and AMP deaminases family. Adenine deaminase type 2 subfamily.</text>
</comment>
<dbReference type="Proteomes" id="UP000038010">
    <property type="component" value="Unassembled WGS sequence"/>
</dbReference>
<dbReference type="GO" id="GO:0009117">
    <property type="term" value="P:nucleotide metabolic process"/>
    <property type="evidence" value="ECO:0007669"/>
    <property type="project" value="UniProtKB-KW"/>
</dbReference>
<organism evidence="6 7">
    <name type="scientific">Cyphellophora attinorum</name>
    <dbReference type="NCBI Taxonomy" id="1664694"/>
    <lineage>
        <taxon>Eukaryota</taxon>
        <taxon>Fungi</taxon>
        <taxon>Dikarya</taxon>
        <taxon>Ascomycota</taxon>
        <taxon>Pezizomycotina</taxon>
        <taxon>Eurotiomycetes</taxon>
        <taxon>Chaetothyriomycetidae</taxon>
        <taxon>Chaetothyriales</taxon>
        <taxon>Cyphellophoraceae</taxon>
        <taxon>Cyphellophora</taxon>
    </lineage>
</organism>
<comment type="catalytic activity">
    <reaction evidence="4">
        <text>adenine + H2O + H(+) = hypoxanthine + NH4(+)</text>
        <dbReference type="Rhea" id="RHEA:23688"/>
        <dbReference type="ChEBI" id="CHEBI:15377"/>
        <dbReference type="ChEBI" id="CHEBI:15378"/>
        <dbReference type="ChEBI" id="CHEBI:16708"/>
        <dbReference type="ChEBI" id="CHEBI:17368"/>
        <dbReference type="ChEBI" id="CHEBI:28938"/>
        <dbReference type="EC" id="3.5.4.2"/>
    </reaction>
</comment>
<keyword evidence="3 4" id="KW-0862">Zinc</keyword>
<evidence type="ECO:0000313" key="7">
    <source>
        <dbReference type="Proteomes" id="UP000038010"/>
    </source>
</evidence>
<gene>
    <name evidence="4" type="primary">AAH1</name>
    <name evidence="6" type="ORF">AB675_3627</name>
</gene>
<evidence type="ECO:0000256" key="3">
    <source>
        <dbReference type="ARBA" id="ARBA00022833"/>
    </source>
</evidence>
<feature type="binding site" evidence="4">
    <location>
        <position position="289"/>
    </location>
    <ligand>
        <name>Zn(2+)</name>
        <dbReference type="ChEBI" id="CHEBI:29105"/>
        <note>catalytic</note>
    </ligand>
</feature>
<dbReference type="OrthoDB" id="272271at2759"/>
<dbReference type="InterPro" id="IPR028892">
    <property type="entry name" value="ADE"/>
</dbReference>
<feature type="binding site" evidence="4">
    <location>
        <position position="26"/>
    </location>
    <ligand>
        <name>Zn(2+)</name>
        <dbReference type="ChEBI" id="CHEBI:29105"/>
        <note>catalytic</note>
    </ligand>
</feature>
<dbReference type="EMBL" id="LFJN01000026">
    <property type="protein sequence ID" value="KPI37065.1"/>
    <property type="molecule type" value="Genomic_DNA"/>
</dbReference>
<dbReference type="InterPro" id="IPR032466">
    <property type="entry name" value="Metal_Hydrolase"/>
</dbReference>
<evidence type="ECO:0000256" key="4">
    <source>
        <dbReference type="HAMAP-Rule" id="MF_03145"/>
    </source>
</evidence>
<feature type="binding site" evidence="4">
    <location>
        <position position="290"/>
    </location>
    <ligand>
        <name>substrate</name>
    </ligand>
</feature>
<accession>A0A0N1NYP5</accession>
<sequence length="383" mass="42548">MANASPAKHGDDLEAFIQDMPKGELHVHLEGCLTPELVRTFAERNNLDIPSALSTLDQSGGGYAFNDLTSFLSLYYACQSILQTAEDFQELAFDYLSRAAKQNVVHVEMFFDPQAHTSRGIPFSTVVSGYHAGIQQAYQQYKISASLILCILRDESAGYGMATVLSSLPHKHLIAGIGLDSDERDHPPIEHAAAFARARREGYQLTAHCDIDQQNTLEHIRQCLEVLKVDRIDHGTNIVEDPALIEVLKARNIGLTCCPISNSIVTTTAKFPEILQLLRQGVKVTCNSDDPAYFRGYLFENLLKLAKETDITRKELILLQRNAFEISWKSTSIVHWGKQHPDGVVGWCGAQPGLGVSLASPPTLLRVPRASFFDILKVWQFQT</sequence>
<reference evidence="6 7" key="1">
    <citation type="submission" date="2015-06" db="EMBL/GenBank/DDBJ databases">
        <title>Draft genome of the ant-associated black yeast Phialophora attae CBS 131958.</title>
        <authorList>
            <person name="Moreno L.F."/>
            <person name="Stielow B.J."/>
            <person name="de Hoog S."/>
            <person name="Vicente V.A."/>
            <person name="Weiss V.A."/>
            <person name="de Vries M."/>
            <person name="Cruz L.M."/>
            <person name="Souza E.M."/>
        </authorList>
    </citation>
    <scope>NUCLEOTIDE SEQUENCE [LARGE SCALE GENOMIC DNA]</scope>
    <source>
        <strain evidence="6 7">CBS 131958</strain>
    </source>
</reference>
<dbReference type="PANTHER" id="PTHR43114">
    <property type="entry name" value="ADENINE DEAMINASE"/>
    <property type="match status" value="1"/>
</dbReference>
<comment type="cofactor">
    <cofactor evidence="4">
        <name>Zn(2+)</name>
        <dbReference type="ChEBI" id="CHEBI:29105"/>
    </cofactor>
    <text evidence="4">Binds 1 zinc ion per subunit.</text>
</comment>
<keyword evidence="4" id="KW-0963">Cytoplasm</keyword>
<dbReference type="AlphaFoldDB" id="A0A0N1NYP5"/>
<protein>
    <recommendedName>
        <fullName evidence="4">Adenine deaminase</fullName>
        <shortName evidence="4">ADE</shortName>
        <ecNumber evidence="4">3.5.4.2</ecNumber>
    </recommendedName>
    <alternativeName>
        <fullName evidence="4">Adenine aminohydrolase</fullName>
        <shortName evidence="4">AAH</shortName>
    </alternativeName>
</protein>
<comment type="caution">
    <text evidence="6">The sequence shown here is derived from an EMBL/GenBank/DDBJ whole genome shotgun (WGS) entry which is preliminary data.</text>
</comment>
<dbReference type="GO" id="GO:0043103">
    <property type="term" value="P:hypoxanthine salvage"/>
    <property type="evidence" value="ECO:0007669"/>
    <property type="project" value="UniProtKB-UniRule"/>
</dbReference>
<dbReference type="GO" id="GO:0005829">
    <property type="term" value="C:cytosol"/>
    <property type="evidence" value="ECO:0007669"/>
    <property type="project" value="TreeGrafter"/>
</dbReference>
<dbReference type="InterPro" id="IPR001365">
    <property type="entry name" value="A_deaminase_dom"/>
</dbReference>
<comment type="subcellular location">
    <subcellularLocation>
        <location evidence="4">Cytoplasm</location>
    </subcellularLocation>
    <subcellularLocation>
        <location evidence="4">Nucleus</location>
    </subcellularLocation>
</comment>
<proteinExistence type="inferred from homology"/>
<dbReference type="GO" id="GO:0006146">
    <property type="term" value="P:adenine catabolic process"/>
    <property type="evidence" value="ECO:0007669"/>
    <property type="project" value="UniProtKB-UniRule"/>
</dbReference>
<evidence type="ECO:0000256" key="1">
    <source>
        <dbReference type="ARBA" id="ARBA00022723"/>
    </source>
</evidence>
<dbReference type="GO" id="GO:0008270">
    <property type="term" value="F:zinc ion binding"/>
    <property type="evidence" value="ECO:0007669"/>
    <property type="project" value="UniProtKB-UniRule"/>
</dbReference>
<dbReference type="GO" id="GO:0005634">
    <property type="term" value="C:nucleus"/>
    <property type="evidence" value="ECO:0007669"/>
    <property type="project" value="UniProtKB-SubCell"/>
</dbReference>
<feature type="binding site" evidence="4">
    <location>
        <position position="208"/>
    </location>
    <ligand>
        <name>Zn(2+)</name>
        <dbReference type="ChEBI" id="CHEBI:29105"/>
        <note>catalytic</note>
    </ligand>
</feature>
<keyword evidence="1 4" id="KW-0479">Metal-binding</keyword>
<dbReference type="STRING" id="1664694.A0A0N1NYP5"/>
<feature type="binding site" evidence="4">
    <location>
        <position position="28"/>
    </location>
    <ligand>
        <name>Zn(2+)</name>
        <dbReference type="ChEBI" id="CHEBI:29105"/>
        <note>catalytic</note>
    </ligand>
</feature>
<dbReference type="SUPFAM" id="SSF51556">
    <property type="entry name" value="Metallo-dependent hydrolases"/>
    <property type="match status" value="1"/>
</dbReference>
<dbReference type="Gene3D" id="3.20.20.140">
    <property type="entry name" value="Metal-dependent hydrolases"/>
    <property type="match status" value="1"/>
</dbReference>
<dbReference type="RefSeq" id="XP_017997028.1">
    <property type="nucleotide sequence ID" value="XM_018143695.1"/>
</dbReference>
<comment type="function">
    <text evidence="4">Catalyzes the hydrolytic deamination of adenine to hypoxanthine. Plays an important role in the purine salvage pathway and in nitrogen catabolism.</text>
</comment>
<dbReference type="HAMAP" id="MF_01962">
    <property type="entry name" value="Adenine_deaminase"/>
    <property type="match status" value="1"/>
</dbReference>
<dbReference type="PANTHER" id="PTHR43114:SF7">
    <property type="entry name" value="ADENOSINE DEAMINASE DOMAIN-CONTAINING PROTEIN"/>
    <property type="match status" value="1"/>
</dbReference>
<keyword evidence="4" id="KW-0539">Nucleus</keyword>
<feature type="site" description="Important for catalytic activity" evidence="4">
    <location>
        <position position="234"/>
    </location>
</feature>
<dbReference type="GeneID" id="28735575"/>
<name>A0A0N1NYP5_9EURO</name>
<dbReference type="NCBIfam" id="TIGR01430">
    <property type="entry name" value="aden_deam"/>
    <property type="match status" value="1"/>
</dbReference>